<dbReference type="AlphaFoldDB" id="A0A6M5YIX0"/>
<gene>
    <name evidence="2" type="ORF">FTUN_0731</name>
</gene>
<feature type="region of interest" description="Disordered" evidence="1">
    <location>
        <begin position="69"/>
        <end position="110"/>
    </location>
</feature>
<evidence type="ECO:0000256" key="1">
    <source>
        <dbReference type="SAM" id="MobiDB-lite"/>
    </source>
</evidence>
<accession>A0A6M5YIX0</accession>
<dbReference type="EMBL" id="CP053452">
    <property type="protein sequence ID" value="QJW93226.1"/>
    <property type="molecule type" value="Genomic_DNA"/>
</dbReference>
<dbReference type="Proteomes" id="UP000503447">
    <property type="component" value="Chromosome"/>
</dbReference>
<keyword evidence="3" id="KW-1185">Reference proteome</keyword>
<protein>
    <submittedName>
        <fullName evidence="2">Uncharacterized protein</fullName>
    </submittedName>
</protein>
<name>A0A6M5YIX0_9BACT</name>
<organism evidence="2 3">
    <name type="scientific">Frigoriglobus tundricola</name>
    <dbReference type="NCBI Taxonomy" id="2774151"/>
    <lineage>
        <taxon>Bacteria</taxon>
        <taxon>Pseudomonadati</taxon>
        <taxon>Planctomycetota</taxon>
        <taxon>Planctomycetia</taxon>
        <taxon>Gemmatales</taxon>
        <taxon>Gemmataceae</taxon>
        <taxon>Frigoriglobus</taxon>
    </lineage>
</organism>
<reference evidence="3" key="1">
    <citation type="submission" date="2020-05" db="EMBL/GenBank/DDBJ databases">
        <title>Frigoriglobus tundricola gen. nov., sp. nov., a psychrotolerant cellulolytic planctomycete of the family Gemmataceae with two divergent copies of 16S rRNA gene.</title>
        <authorList>
            <person name="Kulichevskaya I.S."/>
            <person name="Ivanova A.A."/>
            <person name="Naumoff D.G."/>
            <person name="Beletsky A.V."/>
            <person name="Rijpstra W.I.C."/>
            <person name="Sinninghe Damste J.S."/>
            <person name="Mardanov A.V."/>
            <person name="Ravin N.V."/>
            <person name="Dedysh S.N."/>
        </authorList>
    </citation>
    <scope>NUCLEOTIDE SEQUENCE [LARGE SCALE GENOMIC DNA]</scope>
    <source>
        <strain evidence="3">PL17</strain>
    </source>
</reference>
<evidence type="ECO:0000313" key="2">
    <source>
        <dbReference type="EMBL" id="QJW93226.1"/>
    </source>
</evidence>
<proteinExistence type="predicted"/>
<evidence type="ECO:0000313" key="3">
    <source>
        <dbReference type="Proteomes" id="UP000503447"/>
    </source>
</evidence>
<dbReference type="KEGG" id="ftj:FTUN_0731"/>
<sequence length="110" mass="11975">MDKVFIGISSESLPATNQRTAYVAATRGKEQAQIFTDDKNELFKAMSRPDDPLSAANLAEGIQSIPPLKSRQARSLTTAQQLAAVARHHDAIQQSNTAPSVTDRDTSHDR</sequence>